<evidence type="ECO:0000256" key="2">
    <source>
        <dbReference type="ARBA" id="ARBA00022857"/>
    </source>
</evidence>
<keyword evidence="6" id="KW-1185">Reference proteome</keyword>
<dbReference type="FunFam" id="1.10.3730.10:FF:000001">
    <property type="entry name" value="Pyrroline-5-carboxylate reductase"/>
    <property type="match status" value="1"/>
</dbReference>
<dbReference type="GO" id="GO:0055129">
    <property type="term" value="P:L-proline biosynthetic process"/>
    <property type="evidence" value="ECO:0007669"/>
    <property type="project" value="TreeGrafter"/>
</dbReference>
<dbReference type="VEuPathDB" id="FungiDB:BO71DRAFT_436791"/>
<dbReference type="SUPFAM" id="SSF48179">
    <property type="entry name" value="6-phosphogluconate dehydrogenase C-terminal domain-like"/>
    <property type="match status" value="1"/>
</dbReference>
<evidence type="ECO:0000256" key="3">
    <source>
        <dbReference type="ARBA" id="ARBA00023002"/>
    </source>
</evidence>
<dbReference type="OrthoDB" id="10263291at2759"/>
<comment type="similarity">
    <text evidence="1">Belongs to the pyrroline-5-carboxylate reductase family.</text>
</comment>
<feature type="domain" description="Pyrroline-5-carboxylate reductase dimerisation" evidence="4">
    <location>
        <begin position="1"/>
        <end position="101"/>
    </location>
</feature>
<dbReference type="Gene3D" id="1.10.3730.10">
    <property type="entry name" value="ProC C-terminal domain-like"/>
    <property type="match status" value="1"/>
</dbReference>
<protein>
    <recommendedName>
        <fullName evidence="4">Pyrroline-5-carboxylate reductase dimerisation domain-containing protein</fullName>
    </recommendedName>
</protein>
<proteinExistence type="inferred from homology"/>
<name>A0A319DGV6_9EURO</name>
<evidence type="ECO:0000313" key="6">
    <source>
        <dbReference type="Proteomes" id="UP000247810"/>
    </source>
</evidence>
<evidence type="ECO:0000256" key="1">
    <source>
        <dbReference type="ARBA" id="ARBA00005525"/>
    </source>
</evidence>
<dbReference type="AlphaFoldDB" id="A0A319DGV6"/>
<evidence type="ECO:0000313" key="5">
    <source>
        <dbReference type="EMBL" id="PYH87368.1"/>
    </source>
</evidence>
<keyword evidence="3" id="KW-0560">Oxidoreductase</keyword>
<organism evidence="5 6">
    <name type="scientific">Aspergillus ellipticus CBS 707.79</name>
    <dbReference type="NCBI Taxonomy" id="1448320"/>
    <lineage>
        <taxon>Eukaryota</taxon>
        <taxon>Fungi</taxon>
        <taxon>Dikarya</taxon>
        <taxon>Ascomycota</taxon>
        <taxon>Pezizomycotina</taxon>
        <taxon>Eurotiomycetes</taxon>
        <taxon>Eurotiomycetidae</taxon>
        <taxon>Eurotiales</taxon>
        <taxon>Aspergillaceae</taxon>
        <taxon>Aspergillus</taxon>
        <taxon>Aspergillus subgen. Circumdati</taxon>
    </lineage>
</organism>
<accession>A0A319DGV6</accession>
<dbReference type="EMBL" id="KZ826275">
    <property type="protein sequence ID" value="PYH87368.1"/>
    <property type="molecule type" value="Genomic_DNA"/>
</dbReference>
<dbReference type="PANTHER" id="PTHR11645">
    <property type="entry name" value="PYRROLINE-5-CARBOXYLATE REDUCTASE"/>
    <property type="match status" value="1"/>
</dbReference>
<dbReference type="InterPro" id="IPR029036">
    <property type="entry name" value="P5CR_dimer"/>
</dbReference>
<reference evidence="5 6" key="1">
    <citation type="submission" date="2018-02" db="EMBL/GenBank/DDBJ databases">
        <title>The genomes of Aspergillus section Nigri reveals drivers in fungal speciation.</title>
        <authorList>
            <consortium name="DOE Joint Genome Institute"/>
            <person name="Vesth T.C."/>
            <person name="Nybo J."/>
            <person name="Theobald S."/>
            <person name="Brandl J."/>
            <person name="Frisvad J.C."/>
            <person name="Nielsen K.F."/>
            <person name="Lyhne E.K."/>
            <person name="Kogle M.E."/>
            <person name="Kuo A."/>
            <person name="Riley R."/>
            <person name="Clum A."/>
            <person name="Nolan M."/>
            <person name="Lipzen A."/>
            <person name="Salamov A."/>
            <person name="Henrissat B."/>
            <person name="Wiebenga A."/>
            <person name="De vries R.P."/>
            <person name="Grigoriev I.V."/>
            <person name="Mortensen U.H."/>
            <person name="Andersen M.R."/>
            <person name="Baker S.E."/>
        </authorList>
    </citation>
    <scope>NUCLEOTIDE SEQUENCE [LARGE SCALE GENOMIC DNA]</scope>
    <source>
        <strain evidence="5 6">CBS 707.79</strain>
    </source>
</reference>
<dbReference type="GO" id="GO:0004735">
    <property type="term" value="F:pyrroline-5-carboxylate reductase activity"/>
    <property type="evidence" value="ECO:0007669"/>
    <property type="project" value="TreeGrafter"/>
</dbReference>
<gene>
    <name evidence="5" type="ORF">BO71DRAFT_436791</name>
</gene>
<dbReference type="Proteomes" id="UP000247810">
    <property type="component" value="Unassembled WGS sequence"/>
</dbReference>
<dbReference type="Pfam" id="PF14748">
    <property type="entry name" value="P5CR_dimer"/>
    <property type="match status" value="1"/>
</dbReference>
<keyword evidence="2" id="KW-0521">NADP</keyword>
<sequence length="117" mass="11843">MDLFTALGGSTPAFLAIFVESLVDAAVAMGFGREDARTVVAMVVRGTGGLLVGGEHPALLKDRGTSPAGCTMGGIMVLEEGGVRGVVGRALREAVTVAGEMGVQGLRRVGGVNGMRK</sequence>
<evidence type="ECO:0000259" key="4">
    <source>
        <dbReference type="Pfam" id="PF14748"/>
    </source>
</evidence>
<dbReference type="InterPro" id="IPR008927">
    <property type="entry name" value="6-PGluconate_DH-like_C_sf"/>
</dbReference>
<dbReference type="PANTHER" id="PTHR11645:SF27">
    <property type="entry name" value="HYPOTHETICAL PYRROLINE-5-CARBOXYLATE REDUCTASE (EUROFUNG)"/>
    <property type="match status" value="1"/>
</dbReference>
<dbReference type="STRING" id="1448320.A0A319DGV6"/>